<dbReference type="PROSITE" id="PS00802">
    <property type="entry name" value="TRANSKETOLASE_2"/>
    <property type="match status" value="1"/>
</dbReference>
<evidence type="ECO:0000256" key="20">
    <source>
        <dbReference type="RuleBase" id="RU004996"/>
    </source>
</evidence>
<evidence type="ECO:0000313" key="22">
    <source>
        <dbReference type="EMBL" id="HIU94478.1"/>
    </source>
</evidence>
<proteinExistence type="inferred from homology"/>
<reference evidence="22" key="1">
    <citation type="submission" date="2020-10" db="EMBL/GenBank/DDBJ databases">
        <authorList>
            <person name="Gilroy R."/>
        </authorList>
    </citation>
    <scope>NUCLEOTIDE SEQUENCE</scope>
    <source>
        <strain evidence="22">ChiGjej2B2-16831</strain>
    </source>
</reference>
<dbReference type="InterPro" id="IPR009014">
    <property type="entry name" value="Transketo_C/PFOR_II"/>
</dbReference>
<comment type="cofactor">
    <cofactor evidence="3">
        <name>Co(2+)</name>
        <dbReference type="ChEBI" id="CHEBI:48828"/>
    </cofactor>
</comment>
<dbReference type="InterPro" id="IPR029061">
    <property type="entry name" value="THDP-binding"/>
</dbReference>
<feature type="binding site" evidence="16">
    <location>
        <position position="26"/>
    </location>
    <ligand>
        <name>substrate</name>
    </ligand>
</feature>
<feature type="binding site" evidence="17">
    <location>
        <position position="259"/>
    </location>
    <ligand>
        <name>thiamine diphosphate</name>
        <dbReference type="ChEBI" id="CHEBI:58937"/>
    </ligand>
</feature>
<feature type="binding site" evidence="16">
    <location>
        <position position="514"/>
    </location>
    <ligand>
        <name>substrate</name>
    </ligand>
</feature>
<feature type="domain" description="Transketolase-like pyrimidine-binding" evidence="21">
    <location>
        <begin position="349"/>
        <end position="519"/>
    </location>
</feature>
<keyword evidence="9 18" id="KW-0479">Metal-binding</keyword>
<evidence type="ECO:0000256" key="9">
    <source>
        <dbReference type="ARBA" id="ARBA00022723"/>
    </source>
</evidence>
<dbReference type="PROSITE" id="PS00801">
    <property type="entry name" value="TRANSKETOLASE_1"/>
    <property type="match status" value="1"/>
</dbReference>
<organism evidence="22 23">
    <name type="scientific">Candidatus Aphodomorpha intestinavium</name>
    <dbReference type="NCBI Taxonomy" id="2840672"/>
    <lineage>
        <taxon>Bacteria</taxon>
        <taxon>Bacillati</taxon>
        <taxon>Bacillota</taxon>
        <taxon>Clostridia</taxon>
        <taxon>Eubacteriales</taxon>
        <taxon>Candidatus Aphodomorpha</taxon>
    </lineage>
</organism>
<comment type="function">
    <text evidence="4 20">Catalyzes the transfer of a two-carbon ketol group from a ketose donor to an aldose acceptor, via a covalent intermediate with the cofactor thiamine pyrophosphate.</text>
</comment>
<comment type="catalytic activity">
    <reaction evidence="13 20">
        <text>D-sedoheptulose 7-phosphate + D-glyceraldehyde 3-phosphate = aldehydo-D-ribose 5-phosphate + D-xylulose 5-phosphate</text>
        <dbReference type="Rhea" id="RHEA:10508"/>
        <dbReference type="ChEBI" id="CHEBI:57483"/>
        <dbReference type="ChEBI" id="CHEBI:57737"/>
        <dbReference type="ChEBI" id="CHEBI:58273"/>
        <dbReference type="ChEBI" id="CHEBI:59776"/>
        <dbReference type="EC" id="2.2.1.1"/>
    </reaction>
</comment>
<keyword evidence="12 17" id="KW-0786">Thiamine pyrophosphate</keyword>
<feature type="binding site" evidence="18">
    <location>
        <position position="154"/>
    </location>
    <ligand>
        <name>Mg(2+)</name>
        <dbReference type="ChEBI" id="CHEBI:18420"/>
    </ligand>
</feature>
<evidence type="ECO:0000256" key="19">
    <source>
        <dbReference type="PIRSR" id="PIRSR605478-5"/>
    </source>
</evidence>
<feature type="binding site" evidence="17">
    <location>
        <begin position="113"/>
        <end position="115"/>
    </location>
    <ligand>
        <name>thiamine diphosphate</name>
        <dbReference type="ChEBI" id="CHEBI:58937"/>
    </ligand>
</feature>
<keyword evidence="11 18" id="KW-0460">Magnesium</keyword>
<evidence type="ECO:0000256" key="17">
    <source>
        <dbReference type="PIRSR" id="PIRSR605478-3"/>
    </source>
</evidence>
<name>A0A9D1SSU0_9FIRM</name>
<feature type="binding site" evidence="18">
    <location>
        <position position="184"/>
    </location>
    <ligand>
        <name>Mg(2+)</name>
        <dbReference type="ChEBI" id="CHEBI:18420"/>
    </ligand>
</feature>
<dbReference type="InterPro" id="IPR033247">
    <property type="entry name" value="Transketolase_fam"/>
</dbReference>
<dbReference type="SUPFAM" id="SSF52922">
    <property type="entry name" value="TK C-terminal domain-like"/>
    <property type="match status" value="1"/>
</dbReference>
<feature type="binding site" evidence="17">
    <location>
        <position position="184"/>
    </location>
    <ligand>
        <name>thiamine diphosphate</name>
        <dbReference type="ChEBI" id="CHEBI:58937"/>
    </ligand>
</feature>
<feature type="binding site" evidence="17">
    <location>
        <position position="432"/>
    </location>
    <ligand>
        <name>thiamine diphosphate</name>
        <dbReference type="ChEBI" id="CHEBI:58937"/>
    </ligand>
</feature>
<dbReference type="CDD" id="cd02012">
    <property type="entry name" value="TPP_TK"/>
    <property type="match status" value="1"/>
</dbReference>
<comment type="cofactor">
    <cofactor evidence="18">
        <name>Mg(2+)</name>
        <dbReference type="ChEBI" id="CHEBI:18420"/>
    </cofactor>
    <text evidence="18">Binds 1 Mg(2+) ion per subunit. Can also utilize other divalent metal cations, such as Ca(2+), Mn(2+) and Co(2+).</text>
</comment>
<dbReference type="InterPro" id="IPR005478">
    <property type="entry name" value="Transketolase_bac-like"/>
</dbReference>
<dbReference type="Pfam" id="PF22613">
    <property type="entry name" value="Transketolase_C_1"/>
    <property type="match status" value="1"/>
</dbReference>
<dbReference type="InterPro" id="IPR055152">
    <property type="entry name" value="Transketolase-like_C_2"/>
</dbReference>
<evidence type="ECO:0000256" key="12">
    <source>
        <dbReference type="ARBA" id="ARBA00023052"/>
    </source>
</evidence>
<dbReference type="EC" id="2.2.1.1" evidence="7 14"/>
<feature type="site" description="Important for catalytic activity" evidence="19">
    <location>
        <position position="259"/>
    </location>
</feature>
<dbReference type="InterPro" id="IPR049557">
    <property type="entry name" value="Transketolase_CS"/>
</dbReference>
<evidence type="ECO:0000256" key="1">
    <source>
        <dbReference type="ARBA" id="ARBA00001913"/>
    </source>
</evidence>
<dbReference type="InterPro" id="IPR005475">
    <property type="entry name" value="Transketolase-like_Pyr-bd"/>
</dbReference>
<evidence type="ECO:0000259" key="21">
    <source>
        <dbReference type="SMART" id="SM00861"/>
    </source>
</evidence>
<evidence type="ECO:0000256" key="2">
    <source>
        <dbReference type="ARBA" id="ARBA00001936"/>
    </source>
</evidence>
<dbReference type="GO" id="GO:0046872">
    <property type="term" value="F:metal ion binding"/>
    <property type="evidence" value="ECO:0007669"/>
    <property type="project" value="UniProtKB-KW"/>
</dbReference>
<evidence type="ECO:0000256" key="16">
    <source>
        <dbReference type="PIRSR" id="PIRSR605478-2"/>
    </source>
</evidence>
<evidence type="ECO:0000256" key="7">
    <source>
        <dbReference type="ARBA" id="ARBA00013152"/>
    </source>
</evidence>
<dbReference type="InterPro" id="IPR005474">
    <property type="entry name" value="Transketolase_N"/>
</dbReference>
<dbReference type="Pfam" id="PF02779">
    <property type="entry name" value="Transket_pyr"/>
    <property type="match status" value="1"/>
</dbReference>
<feature type="active site" description="Proton donor" evidence="15">
    <location>
        <position position="406"/>
    </location>
</feature>
<comment type="subunit">
    <text evidence="6 20">Homodimer.</text>
</comment>
<comment type="cofactor">
    <cofactor evidence="17">
        <name>thiamine diphosphate</name>
        <dbReference type="ChEBI" id="CHEBI:58937"/>
    </cofactor>
    <text evidence="17">Binds 1 thiamine pyrophosphate per subunit. During the reaction, the substrate forms a covalent intermediate with the cofactor.</text>
</comment>
<evidence type="ECO:0000256" key="15">
    <source>
        <dbReference type="PIRSR" id="PIRSR605478-1"/>
    </source>
</evidence>
<comment type="similarity">
    <text evidence="5 20">Belongs to the transketolase family.</text>
</comment>
<dbReference type="SUPFAM" id="SSF52518">
    <property type="entry name" value="Thiamin diphosphate-binding fold (THDP-binding)"/>
    <property type="match status" value="2"/>
</dbReference>
<evidence type="ECO:0000256" key="4">
    <source>
        <dbReference type="ARBA" id="ARBA00002931"/>
    </source>
</evidence>
<dbReference type="InterPro" id="IPR020826">
    <property type="entry name" value="Transketolase_BS"/>
</dbReference>
<feature type="binding site" evidence="16">
    <location>
        <position position="352"/>
    </location>
    <ligand>
        <name>substrate</name>
    </ligand>
</feature>
<reference evidence="22" key="2">
    <citation type="journal article" date="2021" name="PeerJ">
        <title>Extensive microbial diversity within the chicken gut microbiome revealed by metagenomics and culture.</title>
        <authorList>
            <person name="Gilroy R."/>
            <person name="Ravi A."/>
            <person name="Getino M."/>
            <person name="Pursley I."/>
            <person name="Horton D.L."/>
            <person name="Alikhan N.F."/>
            <person name="Baker D."/>
            <person name="Gharbi K."/>
            <person name="Hall N."/>
            <person name="Watson M."/>
            <person name="Adriaenssens E.M."/>
            <person name="Foster-Nyarko E."/>
            <person name="Jarju S."/>
            <person name="Secka A."/>
            <person name="Antonio M."/>
            <person name="Oren A."/>
            <person name="Chaudhuri R.R."/>
            <person name="La Ragione R."/>
            <person name="Hildebrand F."/>
            <person name="Pallen M.J."/>
        </authorList>
    </citation>
    <scope>NUCLEOTIDE SEQUENCE</scope>
    <source>
        <strain evidence="22">ChiGjej2B2-16831</strain>
    </source>
</reference>
<comment type="caution">
    <text evidence="22">The sequence shown here is derived from an EMBL/GenBank/DDBJ whole genome shotgun (WGS) entry which is preliminary data.</text>
</comment>
<comment type="cofactor">
    <cofactor evidence="20">
        <name>Mg(2+)</name>
        <dbReference type="ChEBI" id="CHEBI:18420"/>
    </cofactor>
    <cofactor evidence="20">
        <name>Ca(2+)</name>
        <dbReference type="ChEBI" id="CHEBI:29108"/>
    </cofactor>
    <cofactor evidence="20">
        <name>Mn(2+)</name>
        <dbReference type="ChEBI" id="CHEBI:29035"/>
    </cofactor>
    <cofactor evidence="20">
        <name>Co(2+)</name>
        <dbReference type="ChEBI" id="CHEBI:48828"/>
    </cofactor>
    <text evidence="20">Binds 1 Mg(2+) ion per subunit. Can also utilize other divalent metal cations, such as Ca(2+), Mn(2+) and Co(2+).</text>
</comment>
<dbReference type="PANTHER" id="PTHR43522">
    <property type="entry name" value="TRANSKETOLASE"/>
    <property type="match status" value="1"/>
</dbReference>
<evidence type="ECO:0000256" key="3">
    <source>
        <dbReference type="ARBA" id="ARBA00001941"/>
    </source>
</evidence>
<protein>
    <recommendedName>
        <fullName evidence="7 14">Transketolase</fullName>
        <ecNumber evidence="7 14">2.2.1.1</ecNumber>
    </recommendedName>
</protein>
<comment type="cofactor">
    <cofactor evidence="2">
        <name>Mn(2+)</name>
        <dbReference type="ChEBI" id="CHEBI:29035"/>
    </cofactor>
</comment>
<dbReference type="Proteomes" id="UP000824128">
    <property type="component" value="Unassembled WGS sequence"/>
</dbReference>
<feature type="site" description="Important for catalytic activity" evidence="19">
    <location>
        <position position="26"/>
    </location>
</feature>
<evidence type="ECO:0000256" key="13">
    <source>
        <dbReference type="ARBA" id="ARBA00049473"/>
    </source>
</evidence>
<evidence type="ECO:0000256" key="14">
    <source>
        <dbReference type="NCBIfam" id="TIGR00232"/>
    </source>
</evidence>
<evidence type="ECO:0000256" key="11">
    <source>
        <dbReference type="ARBA" id="ARBA00022842"/>
    </source>
</evidence>
<evidence type="ECO:0000256" key="10">
    <source>
        <dbReference type="ARBA" id="ARBA00022837"/>
    </source>
</evidence>
<evidence type="ECO:0000256" key="8">
    <source>
        <dbReference type="ARBA" id="ARBA00022679"/>
    </source>
</evidence>
<dbReference type="GO" id="GO:0005829">
    <property type="term" value="C:cytosol"/>
    <property type="evidence" value="ECO:0007669"/>
    <property type="project" value="TreeGrafter"/>
</dbReference>
<evidence type="ECO:0000313" key="23">
    <source>
        <dbReference type="Proteomes" id="UP000824128"/>
    </source>
</evidence>
<dbReference type="PANTHER" id="PTHR43522:SF2">
    <property type="entry name" value="TRANSKETOLASE 1-RELATED"/>
    <property type="match status" value="1"/>
</dbReference>
<evidence type="ECO:0000256" key="6">
    <source>
        <dbReference type="ARBA" id="ARBA00011738"/>
    </source>
</evidence>
<dbReference type="CDD" id="cd07033">
    <property type="entry name" value="TPP_PYR_DXS_TK_like"/>
    <property type="match status" value="1"/>
</dbReference>
<keyword evidence="10 20" id="KW-0106">Calcium</keyword>
<dbReference type="NCBIfam" id="TIGR00232">
    <property type="entry name" value="tktlase_bact"/>
    <property type="match status" value="1"/>
</dbReference>
<dbReference type="FunFam" id="3.40.50.970:FF:000045">
    <property type="entry name" value="Transketolase"/>
    <property type="match status" value="1"/>
</dbReference>
<feature type="binding site" evidence="16">
    <location>
        <position position="456"/>
    </location>
    <ligand>
        <name>substrate</name>
    </ligand>
</feature>
<dbReference type="FunFam" id="3.40.50.920:FF:000003">
    <property type="entry name" value="Transketolase"/>
    <property type="match status" value="1"/>
</dbReference>
<feature type="binding site" evidence="18">
    <location>
        <position position="186"/>
    </location>
    <ligand>
        <name>Mg(2+)</name>
        <dbReference type="ChEBI" id="CHEBI:18420"/>
    </ligand>
</feature>
<feature type="binding site" evidence="17">
    <location>
        <position position="155"/>
    </location>
    <ligand>
        <name>thiamine diphosphate</name>
        <dbReference type="ChEBI" id="CHEBI:58937"/>
    </ligand>
</feature>
<feature type="binding site" evidence="17">
    <location>
        <position position="65"/>
    </location>
    <ligand>
        <name>thiamine diphosphate</name>
        <dbReference type="ChEBI" id="CHEBI:58937"/>
    </ligand>
</feature>
<keyword evidence="8 20" id="KW-0808">Transferase</keyword>
<feature type="binding site" evidence="16">
    <location>
        <position position="464"/>
    </location>
    <ligand>
        <name>substrate</name>
    </ligand>
</feature>
<comment type="cofactor">
    <cofactor evidence="1">
        <name>Ca(2+)</name>
        <dbReference type="ChEBI" id="CHEBI:29108"/>
    </cofactor>
</comment>
<dbReference type="FunFam" id="3.40.50.970:FF:000004">
    <property type="entry name" value="Transketolase"/>
    <property type="match status" value="1"/>
</dbReference>
<dbReference type="GO" id="GO:0006098">
    <property type="term" value="P:pentose-phosphate shunt"/>
    <property type="evidence" value="ECO:0007669"/>
    <property type="project" value="TreeGrafter"/>
</dbReference>
<accession>A0A9D1SSU0</accession>
<feature type="binding site" evidence="16">
    <location>
        <position position="468"/>
    </location>
    <ligand>
        <name>substrate</name>
    </ligand>
</feature>
<feature type="binding site" evidence="16">
    <location>
        <position position="259"/>
    </location>
    <ligand>
        <name>substrate</name>
    </ligand>
</feature>
<dbReference type="Pfam" id="PF00456">
    <property type="entry name" value="Transketolase_N"/>
    <property type="match status" value="1"/>
</dbReference>
<sequence length="659" mass="71244">MKNDQLAITAMRVLTAEAVQRANSGHPGLAIGSAPAAFTLWKQMKHNPKNPNWPARDRFVLSSGHASMLEYTLLHLFGYGLTIDDLKNFRQYGSRTPGHPEHGHTVGVEATTGPLGQGFAMAVGMAMAEAHLAAIFNRPGYPIVDNYTYTIMGDGCMMEGATAEAASLAGTLRLGKLIAMYDSNRITIEGSTDIAFREDVAERFAAYGWQVQVVEDGEDTGAIAAALEAAREDRDHPSLIIYHTEIGHGSPLAGTPKVHGEPMGQENIDAMKRNFGYEYGPFEVPDEVYAHMKPIIDGKQAAEDAWNALFAAYEKEYPELAARWKADHRQELPVDLLRDEAFWHFEGKAATRQSSGEVLNRLNAILPNLFGGSADLAPSNKTALKGESSFSAENYAGKTLHFGVREMAMTCACNGIALYGGLRTFCATFFVFADYVKPALRLSALMQLPVLFILTHDSIGVGEDGPTHQPIEQLAALRATPNTIVFRPADAKEVAAGYLAALNAKGPTVLALTRQSLPLYEKTGPDALRGGYILREPKGGPDVILIASGSEVELAFKAADLLSVQGFTARIVSMPSMELFDAQDEAYRESVLPRSIRARVAIEAGATFGWHKYVGLDGAVVGRDAFGASGPQATLFREMGFTPEHVAEVALGVIRAQQQ</sequence>
<dbReference type="Gene3D" id="3.40.50.920">
    <property type="match status" value="1"/>
</dbReference>
<gene>
    <name evidence="22" type="primary">tkt</name>
    <name evidence="22" type="ORF">IAD24_04890</name>
</gene>
<evidence type="ECO:0000256" key="5">
    <source>
        <dbReference type="ARBA" id="ARBA00007131"/>
    </source>
</evidence>
<dbReference type="SMART" id="SM00861">
    <property type="entry name" value="Transket_pyr"/>
    <property type="match status" value="1"/>
</dbReference>
<feature type="binding site" evidence="16">
    <location>
        <position position="379"/>
    </location>
    <ligand>
        <name>substrate</name>
    </ligand>
</feature>
<dbReference type="AlphaFoldDB" id="A0A9D1SSU0"/>
<dbReference type="EMBL" id="DVNZ01000151">
    <property type="protein sequence ID" value="HIU94478.1"/>
    <property type="molecule type" value="Genomic_DNA"/>
</dbReference>
<dbReference type="GO" id="GO:0004802">
    <property type="term" value="F:transketolase activity"/>
    <property type="evidence" value="ECO:0007669"/>
    <property type="project" value="UniProtKB-UniRule"/>
</dbReference>
<evidence type="ECO:0000256" key="18">
    <source>
        <dbReference type="PIRSR" id="PIRSR605478-4"/>
    </source>
</evidence>
<dbReference type="Gene3D" id="3.40.50.970">
    <property type="match status" value="2"/>
</dbReference>